<dbReference type="PANTHER" id="PTHR10151">
    <property type="entry name" value="ECTONUCLEOTIDE PYROPHOSPHATASE/PHOSPHODIESTERASE"/>
    <property type="match status" value="1"/>
</dbReference>
<dbReference type="Gene3D" id="3.40.720.10">
    <property type="entry name" value="Alkaline Phosphatase, subunit A"/>
    <property type="match status" value="1"/>
</dbReference>
<dbReference type="InterPro" id="IPR002591">
    <property type="entry name" value="Phosphodiest/P_Trfase"/>
</dbReference>
<evidence type="ECO:0000313" key="1">
    <source>
        <dbReference type="EMBL" id="SDG89597.1"/>
    </source>
</evidence>
<dbReference type="Pfam" id="PF01663">
    <property type="entry name" value="Phosphodiest"/>
    <property type="match status" value="1"/>
</dbReference>
<dbReference type="GO" id="GO:0016787">
    <property type="term" value="F:hydrolase activity"/>
    <property type="evidence" value="ECO:0007669"/>
    <property type="project" value="UniProtKB-ARBA"/>
</dbReference>
<accession>A0A1G7XZI3</accession>
<reference evidence="1 2" key="1">
    <citation type="submission" date="2016-10" db="EMBL/GenBank/DDBJ databases">
        <authorList>
            <person name="de Groot N.N."/>
        </authorList>
    </citation>
    <scope>NUCLEOTIDE SEQUENCE [LARGE SCALE GENOMIC DNA]</scope>
    <source>
        <strain evidence="1 2">L 420-91</strain>
    </source>
</reference>
<organism evidence="1 2">
    <name type="scientific">Aneurinibacillus thermoaerophilus</name>
    <dbReference type="NCBI Taxonomy" id="143495"/>
    <lineage>
        <taxon>Bacteria</taxon>
        <taxon>Bacillati</taxon>
        <taxon>Bacillota</taxon>
        <taxon>Bacilli</taxon>
        <taxon>Bacillales</taxon>
        <taxon>Paenibacillaceae</taxon>
        <taxon>Aneurinibacillus group</taxon>
        <taxon>Aneurinibacillus</taxon>
    </lineage>
</organism>
<protein>
    <submittedName>
        <fullName evidence="1">Type I phosphodiesterase / nucleotide pyrophosphatase</fullName>
    </submittedName>
</protein>
<dbReference type="RefSeq" id="WP_091260030.1">
    <property type="nucleotide sequence ID" value="NZ_FNDE01000005.1"/>
</dbReference>
<dbReference type="OrthoDB" id="2381338at2"/>
<gene>
    <name evidence="1" type="ORF">SAMN04489735_100538</name>
</gene>
<name>A0A1G7XZI3_ANETH</name>
<proteinExistence type="predicted"/>
<dbReference type="AlphaFoldDB" id="A0A1G7XZI3"/>
<dbReference type="EMBL" id="FNDE01000005">
    <property type="protein sequence ID" value="SDG89597.1"/>
    <property type="molecule type" value="Genomic_DNA"/>
</dbReference>
<sequence length="525" mass="58861">MKGKRYLTIAIVVMLTALAGGWNLFFRLPNPIDIKMKSSSPVEKPVILLMIDSLMHKPLQEVIRDGRAPALAFLLKHGRYFPKMVSSFPTMSVTIDATLLTGTYPDLHRVPGLVWYDAAENRIVNYGSGGIRETLKTGLGQMLYDSLYNLNNVHLSRNVKTIHEELAAKGKASASVNALIYRGKTPHILHTSAMIPVDKTFPARLKTFGPEWFSLGVLSQIEPDSRYHHAWKKFGFNNKFAADEIKYLIQKRKLPAFTIAYFPELDQAIHKKGITVTREIERADRQIQEIFAAYGSWETALKEAIWIVMGDSGQTSIGGERKEALIDLPSLLSSYRIAEEGKPARKTDQIVLGFNERMAYVYALDERLSLSEIARSLQKDKRIDVIAWKEGSFIRIVNGGKEGGFFYRRNGRYIDTYGQTWSMQGDASVLDLSVTGNRIAYGSYPDGLARLYGALHSHPGRYLILTARPGCELTGPSIHTHINGAGHGSLHEQDSLVPLIVSGTDLSPKHLRIVDMKDWILRLIH</sequence>
<dbReference type="SUPFAM" id="SSF53649">
    <property type="entry name" value="Alkaline phosphatase-like"/>
    <property type="match status" value="1"/>
</dbReference>
<evidence type="ECO:0000313" key="2">
    <source>
        <dbReference type="Proteomes" id="UP000198956"/>
    </source>
</evidence>
<dbReference type="Proteomes" id="UP000198956">
    <property type="component" value="Unassembled WGS sequence"/>
</dbReference>
<dbReference type="PANTHER" id="PTHR10151:SF120">
    <property type="entry name" value="BIS(5'-ADENOSYL)-TRIPHOSPHATASE"/>
    <property type="match status" value="1"/>
</dbReference>
<dbReference type="InterPro" id="IPR017850">
    <property type="entry name" value="Alkaline_phosphatase_core_sf"/>
</dbReference>